<evidence type="ECO:0000313" key="9">
    <source>
        <dbReference type="EMBL" id="ADK17261.1"/>
    </source>
</evidence>
<evidence type="ECO:0000256" key="6">
    <source>
        <dbReference type="HAMAP-Rule" id="MF_00770"/>
    </source>
</evidence>
<dbReference type="GO" id="GO:0005829">
    <property type="term" value="C:cytosol"/>
    <property type="evidence" value="ECO:0007669"/>
    <property type="project" value="TreeGrafter"/>
</dbReference>
<name>D8GJV9_CLOLD</name>
<dbReference type="EC" id="4.1.2.19" evidence="6 7"/>
<dbReference type="UniPathway" id="UPA00541">
    <property type="reaction ID" value="UER00603"/>
</dbReference>
<evidence type="ECO:0000256" key="1">
    <source>
        <dbReference type="ARBA" id="ARBA00022490"/>
    </source>
</evidence>
<dbReference type="InterPro" id="IPR036409">
    <property type="entry name" value="Aldolase_II/adducin_N_sf"/>
</dbReference>
<feature type="binding site" evidence="6">
    <location>
        <position position="153"/>
    </location>
    <ligand>
        <name>Zn(2+)</name>
        <dbReference type="ChEBI" id="CHEBI:29105"/>
    </ligand>
</feature>
<dbReference type="InterPro" id="IPR001303">
    <property type="entry name" value="Aldolase_II/adducin_N"/>
</dbReference>
<dbReference type="PANTHER" id="PTHR22789:SF0">
    <property type="entry name" value="3-OXO-TETRONATE 4-PHOSPHATE DECARBOXYLASE-RELATED"/>
    <property type="match status" value="1"/>
</dbReference>
<dbReference type="Proteomes" id="UP000077020">
    <property type="component" value="Unassembled WGS sequence"/>
</dbReference>
<keyword evidence="2 6" id="KW-0479">Metal-binding</keyword>
<evidence type="ECO:0000313" key="10">
    <source>
        <dbReference type="EMBL" id="OAA84129.1"/>
    </source>
</evidence>
<dbReference type="eggNOG" id="COG0235">
    <property type="taxonomic scope" value="Bacteria"/>
</dbReference>
<organism evidence="9 11">
    <name type="scientific">Clostridium ljungdahlii (strain ATCC 55383 / DSM 13528 / PETC)</name>
    <dbReference type="NCBI Taxonomy" id="748727"/>
    <lineage>
        <taxon>Bacteria</taxon>
        <taxon>Bacillati</taxon>
        <taxon>Bacillota</taxon>
        <taxon>Clostridia</taxon>
        <taxon>Eubacteriales</taxon>
        <taxon>Clostridiaceae</taxon>
        <taxon>Clostridium</taxon>
    </lineage>
</organism>
<dbReference type="NCBIfam" id="NF002963">
    <property type="entry name" value="PRK03634.1"/>
    <property type="match status" value="1"/>
</dbReference>
<keyword evidence="1 6" id="KW-0963">Cytoplasm</keyword>
<reference evidence="9" key="1">
    <citation type="submission" date="2009-07" db="EMBL/GenBank/DDBJ databases">
        <authorList>
            <person name="Koepke M."/>
            <person name="Hujer S."/>
            <person name="Held C."/>
            <person name="Wiezer A."/>
            <person name="Liesegang H."/>
            <person name="Ehrenreich A."/>
            <person name="Gottschalk G."/>
            <person name="Duerre P."/>
        </authorList>
    </citation>
    <scope>NUCLEOTIDE SEQUENCE</scope>
    <source>
        <strain evidence="9">DSM 13528</strain>
    </source>
</reference>
<dbReference type="PANTHER" id="PTHR22789">
    <property type="entry name" value="FUCULOSE PHOSPHATE ALDOLASE"/>
    <property type="match status" value="1"/>
</dbReference>
<proteinExistence type="inferred from homology"/>
<dbReference type="GO" id="GO:0019301">
    <property type="term" value="P:rhamnose catabolic process"/>
    <property type="evidence" value="ECO:0007669"/>
    <property type="project" value="UniProtKB-UniRule"/>
</dbReference>
<keyword evidence="5 6" id="KW-0684">Rhamnose metabolism</keyword>
<comment type="similarity">
    <text evidence="6">Belongs to the aldolase class II family. RhaD subfamily.</text>
</comment>
<dbReference type="EMBL" id="CP001666">
    <property type="protein sequence ID" value="ADK17261.1"/>
    <property type="molecule type" value="Genomic_DNA"/>
</dbReference>
<dbReference type="Gene3D" id="3.40.225.10">
    <property type="entry name" value="Class II aldolase/adducin N-terminal domain"/>
    <property type="match status" value="1"/>
</dbReference>
<dbReference type="GO" id="GO:0046872">
    <property type="term" value="F:metal ion binding"/>
    <property type="evidence" value="ECO:0007669"/>
    <property type="project" value="UniProtKB-KW"/>
</dbReference>
<dbReference type="SMART" id="SM01007">
    <property type="entry name" value="Aldolase_II"/>
    <property type="match status" value="1"/>
</dbReference>
<dbReference type="NCBIfam" id="TIGR02624">
    <property type="entry name" value="rhamnu_1P_ald"/>
    <property type="match status" value="1"/>
</dbReference>
<dbReference type="STRING" id="748727.CLJU_c42590"/>
<reference evidence="10 12" key="3">
    <citation type="journal article" date="2016" name="Biotechnol. Bioeng.">
        <title>Traits of selected Clostridium strains for syngas fermentation to ethanol.</title>
        <authorList>
            <person name="Martin M.E."/>
            <person name="Richter H."/>
            <person name="Saha S."/>
            <person name="Angenent L.T."/>
        </authorList>
    </citation>
    <scope>NUCLEOTIDE SEQUENCE [LARGE SCALE GENOMIC DNA]</scope>
    <source>
        <strain evidence="10 12">PETC</strain>
    </source>
</reference>
<dbReference type="GO" id="GO:0008994">
    <property type="term" value="F:rhamnulose-1-phosphate aldolase activity"/>
    <property type="evidence" value="ECO:0007669"/>
    <property type="project" value="UniProtKB-UniRule"/>
</dbReference>
<dbReference type="Proteomes" id="UP000001656">
    <property type="component" value="Chromosome"/>
</dbReference>
<evidence type="ECO:0000313" key="11">
    <source>
        <dbReference type="Proteomes" id="UP000001656"/>
    </source>
</evidence>
<dbReference type="HOGENOM" id="CLU_076831_0_0_9"/>
<evidence type="ECO:0000259" key="8">
    <source>
        <dbReference type="SMART" id="SM01007"/>
    </source>
</evidence>
<keyword evidence="3 6" id="KW-0862">Zinc</keyword>
<dbReference type="AlphaFoldDB" id="D8GJV9"/>
<reference evidence="9 11" key="2">
    <citation type="journal article" date="2010" name="Proc. Natl. Acad. Sci. U.S.A.">
        <title>Clostridium ljungdahlii represents a microbial production platform based on syngas.</title>
        <authorList>
            <person name="Kopke M."/>
            <person name="Held C."/>
            <person name="Hujer S."/>
            <person name="Liesegang H."/>
            <person name="Wiezer A."/>
            <person name="Wollherr A."/>
            <person name="Ehrenreich A."/>
            <person name="Liebl W."/>
            <person name="Gottschalk G."/>
            <person name="Durre P."/>
        </authorList>
    </citation>
    <scope>NUCLEOTIDE SEQUENCE [LARGE SCALE GENOMIC DNA]</scope>
    <source>
        <strain evidence="11">ATCC 55383 / DSM 13528 / PETC</strain>
        <strain evidence="9">DSM 13528</strain>
    </source>
</reference>
<evidence type="ECO:0000256" key="2">
    <source>
        <dbReference type="ARBA" id="ARBA00022723"/>
    </source>
</evidence>
<comment type="cofactor">
    <cofactor evidence="6">
        <name>Zn(2+)</name>
        <dbReference type="ChEBI" id="CHEBI:29105"/>
    </cofactor>
    <text evidence="6">Binds 1 zinc ion per subunit.</text>
</comment>
<dbReference type="InterPro" id="IPR013447">
    <property type="entry name" value="Rhamnulose-1-P_Aldolase"/>
</dbReference>
<comment type="pathway">
    <text evidence="6">Carbohydrate degradation; L-rhamnose degradation; glycerone phosphate from L-rhamnose: step 3/3.</text>
</comment>
<dbReference type="GO" id="GO:0019323">
    <property type="term" value="P:pentose catabolic process"/>
    <property type="evidence" value="ECO:0007669"/>
    <property type="project" value="TreeGrafter"/>
</dbReference>
<comment type="subcellular location">
    <subcellularLocation>
        <location evidence="6">Cytoplasm</location>
    </subcellularLocation>
</comment>
<keyword evidence="4 6" id="KW-0456">Lyase</keyword>
<evidence type="ECO:0000256" key="3">
    <source>
        <dbReference type="ARBA" id="ARBA00022833"/>
    </source>
</evidence>
<dbReference type="SUPFAM" id="SSF53639">
    <property type="entry name" value="AraD/HMP-PK domain-like"/>
    <property type="match status" value="1"/>
</dbReference>
<dbReference type="EMBL" id="LITS01000028">
    <property type="protein sequence ID" value="OAA84129.1"/>
    <property type="molecule type" value="Genomic_DNA"/>
</dbReference>
<comment type="function">
    <text evidence="6">Catalyzes the reversible cleavage of L-rhamnulose-1-phosphate to dihydroxyacetone phosphate (DHAP) and L-lactaldehyde.</text>
</comment>
<feature type="binding site" evidence="6">
    <location>
        <position position="222"/>
    </location>
    <ligand>
        <name>Zn(2+)</name>
        <dbReference type="ChEBI" id="CHEBI:29105"/>
    </ligand>
</feature>
<evidence type="ECO:0000256" key="7">
    <source>
        <dbReference type="NCBIfam" id="TIGR02624"/>
    </source>
</evidence>
<dbReference type="Pfam" id="PF00596">
    <property type="entry name" value="Aldolase_II"/>
    <property type="match status" value="1"/>
</dbReference>
<dbReference type="PATRIC" id="fig|748727.19.peg.2273"/>
<protein>
    <recommendedName>
        <fullName evidence="6 7">Rhamnulose-1-phosphate aldolase</fullName>
        <ecNumber evidence="6 7">4.1.2.19</ecNumber>
    </recommendedName>
</protein>
<evidence type="ECO:0000256" key="5">
    <source>
        <dbReference type="ARBA" id="ARBA00023308"/>
    </source>
</evidence>
<keyword evidence="12" id="KW-1185">Reference proteome</keyword>
<dbReference type="HAMAP" id="MF_00770">
    <property type="entry name" value="RhaD"/>
    <property type="match status" value="1"/>
</dbReference>
<gene>
    <name evidence="6 10" type="primary">rhaD</name>
    <name evidence="9" type="ordered locus">CLJU_c42590</name>
    <name evidence="10" type="ORF">WX45_01872</name>
</gene>
<feature type="active site" evidence="6">
    <location>
        <position position="128"/>
    </location>
</feature>
<evidence type="ECO:0000313" key="12">
    <source>
        <dbReference type="Proteomes" id="UP000077020"/>
    </source>
</evidence>
<comment type="catalytic activity">
    <reaction evidence="6">
        <text>L-rhamnulose 1-phosphate = (S)-lactaldehyde + dihydroxyacetone phosphate</text>
        <dbReference type="Rhea" id="RHEA:19689"/>
        <dbReference type="ChEBI" id="CHEBI:18041"/>
        <dbReference type="ChEBI" id="CHEBI:57642"/>
        <dbReference type="ChEBI" id="CHEBI:58313"/>
        <dbReference type="EC" id="4.1.2.19"/>
    </reaction>
</comment>
<dbReference type="KEGG" id="clj:CLJU_c42590"/>
<feature type="domain" description="Class II aldolase/adducin N-terminal" evidence="8">
    <location>
        <begin position="23"/>
        <end position="249"/>
    </location>
</feature>
<dbReference type="InterPro" id="IPR050197">
    <property type="entry name" value="Aldolase_class_II_sugar_metab"/>
</dbReference>
<feature type="binding site" evidence="6">
    <location>
        <position position="151"/>
    </location>
    <ligand>
        <name>Zn(2+)</name>
        <dbReference type="ChEBI" id="CHEBI:29105"/>
    </ligand>
</feature>
<evidence type="ECO:0000256" key="4">
    <source>
        <dbReference type="ARBA" id="ARBA00023239"/>
    </source>
</evidence>
<sequence>MKGMITLDNKCCNNKILEAPFLKEMMKVTYNMWRMGWDERNGGNISYLLYDDEVSKYIDTNKFTREIKLSFPVKELANKIFLVTGTGKYFKNVIDSPETNLGIVKVSENGNSIYVLWGYEDGSSPTSELPAHFMSHIERLKIDKNHRVVIHTHATNVITMTFVHELDEATFTKTLWKMCTECLVVFPDGVGILPWMVPGSDEIGRKTAEKMKEYRLVIWPYHGIFGTGSTVDEAFGLIETVEKAAEVYVKVHSCGQIKQELTDEQLKELAREFKVIVRDGILK</sequence>
<accession>D8GJV9</accession>